<evidence type="ECO:0000256" key="2">
    <source>
        <dbReference type="ARBA" id="ARBA00008520"/>
    </source>
</evidence>
<evidence type="ECO:0000256" key="1">
    <source>
        <dbReference type="ARBA" id="ARBA00004196"/>
    </source>
</evidence>
<dbReference type="InterPro" id="IPR050490">
    <property type="entry name" value="Bact_solute-bd_prot1"/>
</dbReference>
<dbReference type="Proteomes" id="UP001596496">
    <property type="component" value="Unassembled WGS sequence"/>
</dbReference>
<dbReference type="Gene3D" id="3.40.190.10">
    <property type="entry name" value="Periplasmic binding protein-like II"/>
    <property type="match status" value="1"/>
</dbReference>
<dbReference type="SUPFAM" id="SSF53850">
    <property type="entry name" value="Periplasmic binding protein-like II"/>
    <property type="match status" value="1"/>
</dbReference>
<evidence type="ECO:0000256" key="4">
    <source>
        <dbReference type="ARBA" id="ARBA00022729"/>
    </source>
</evidence>
<sequence length="434" mass="46219">MSTATTSARPGGARRRLAGWLAAVAALALPLAACGSGGGQESGDGKVTLTVAGWSLAKNTEFGALFDAFQKANPGITVKPLDIPADDYSEKVTTMLAGGDRTDVLAMKTLTDYARHASRGQLLEVTDLAKAPDGAKLAGLPAYDLQGKYYALPFRHDFWLLYYNKKYFKEAGLPQPEALTWDQYASLARRLTKGDGAKKVYGAYHHTWRSVVQAIAAAQTGGDQLGGDYGFFADQYKMALALQKEGVVLDFGTATSQHSDYRTMFETGAAAMMPMGTWYAAGVIQAKKKGATDVDWGLAPLPQRPGATGVTTFGAPTAFAVNSRSEHADAARKFVAFAASRAGAQAIVKVGVVPALQAPEITDAYFSLDGMPSDALSKKAFAPDKVVLEMPVSDKSSDVDTILNEEHQLIMVGEKSVDDGLRAMNDRVKTEVLN</sequence>
<gene>
    <name evidence="5" type="ORF">ACFQSB_29855</name>
</gene>
<keyword evidence="6" id="KW-1185">Reference proteome</keyword>
<reference evidence="6" key="1">
    <citation type="journal article" date="2019" name="Int. J. Syst. Evol. Microbiol.">
        <title>The Global Catalogue of Microorganisms (GCM) 10K type strain sequencing project: providing services to taxonomists for standard genome sequencing and annotation.</title>
        <authorList>
            <consortium name="The Broad Institute Genomics Platform"/>
            <consortium name="The Broad Institute Genome Sequencing Center for Infectious Disease"/>
            <person name="Wu L."/>
            <person name="Ma J."/>
        </authorList>
    </citation>
    <scope>NUCLEOTIDE SEQUENCE [LARGE SCALE GENOMIC DNA]</scope>
    <source>
        <strain evidence="6">CECT 7649</strain>
    </source>
</reference>
<comment type="similarity">
    <text evidence="2">Belongs to the bacterial solute-binding protein 1 family.</text>
</comment>
<dbReference type="Pfam" id="PF01547">
    <property type="entry name" value="SBP_bac_1"/>
    <property type="match status" value="1"/>
</dbReference>
<protein>
    <submittedName>
        <fullName evidence="5">ABC transporter substrate-binding protein</fullName>
    </submittedName>
</protein>
<dbReference type="InterPro" id="IPR006059">
    <property type="entry name" value="SBP"/>
</dbReference>
<comment type="subcellular location">
    <subcellularLocation>
        <location evidence="1">Cell envelope</location>
    </subcellularLocation>
</comment>
<dbReference type="PANTHER" id="PTHR43649:SF31">
    <property type="entry name" value="SN-GLYCEROL-3-PHOSPHATE-BINDING PERIPLASMIC PROTEIN UGPB"/>
    <property type="match status" value="1"/>
</dbReference>
<dbReference type="CDD" id="cd13585">
    <property type="entry name" value="PBP2_TMBP_like"/>
    <property type="match status" value="1"/>
</dbReference>
<dbReference type="RefSeq" id="WP_380830190.1">
    <property type="nucleotide sequence ID" value="NZ_JBHTCG010000026.1"/>
</dbReference>
<evidence type="ECO:0000313" key="6">
    <source>
        <dbReference type="Proteomes" id="UP001596496"/>
    </source>
</evidence>
<comment type="caution">
    <text evidence="5">The sequence shown here is derived from an EMBL/GenBank/DDBJ whole genome shotgun (WGS) entry which is preliminary data.</text>
</comment>
<evidence type="ECO:0000313" key="5">
    <source>
        <dbReference type="EMBL" id="MFC7386446.1"/>
    </source>
</evidence>
<keyword evidence="3" id="KW-0813">Transport</keyword>
<name>A0ABW2PGW0_9ACTN</name>
<organism evidence="5 6">
    <name type="scientific">Sphaerisporangium rhizosphaerae</name>
    <dbReference type="NCBI Taxonomy" id="2269375"/>
    <lineage>
        <taxon>Bacteria</taxon>
        <taxon>Bacillati</taxon>
        <taxon>Actinomycetota</taxon>
        <taxon>Actinomycetes</taxon>
        <taxon>Streptosporangiales</taxon>
        <taxon>Streptosporangiaceae</taxon>
        <taxon>Sphaerisporangium</taxon>
    </lineage>
</organism>
<accession>A0ABW2PGW0</accession>
<dbReference type="PANTHER" id="PTHR43649">
    <property type="entry name" value="ARABINOSE-BINDING PROTEIN-RELATED"/>
    <property type="match status" value="1"/>
</dbReference>
<keyword evidence="4" id="KW-0732">Signal</keyword>
<evidence type="ECO:0000256" key="3">
    <source>
        <dbReference type="ARBA" id="ARBA00022448"/>
    </source>
</evidence>
<proteinExistence type="inferred from homology"/>
<dbReference type="EMBL" id="JBHTCG010000026">
    <property type="protein sequence ID" value="MFC7386446.1"/>
    <property type="molecule type" value="Genomic_DNA"/>
</dbReference>